<evidence type="ECO:0000313" key="1">
    <source>
        <dbReference type="EMBL" id="CAB5364647.1"/>
    </source>
</evidence>
<organism evidence="1 2">
    <name type="scientific">Rhizophagus irregularis</name>
    <dbReference type="NCBI Taxonomy" id="588596"/>
    <lineage>
        <taxon>Eukaryota</taxon>
        <taxon>Fungi</taxon>
        <taxon>Fungi incertae sedis</taxon>
        <taxon>Mucoromycota</taxon>
        <taxon>Glomeromycotina</taxon>
        <taxon>Glomeromycetes</taxon>
        <taxon>Glomerales</taxon>
        <taxon>Glomeraceae</taxon>
        <taxon>Rhizophagus</taxon>
    </lineage>
</organism>
<name>A0A915Z836_9GLOM</name>
<dbReference type="Proteomes" id="UP000684084">
    <property type="component" value="Unassembled WGS sequence"/>
</dbReference>
<comment type="caution">
    <text evidence="1">The sequence shown here is derived from an EMBL/GenBank/DDBJ whole genome shotgun (WGS) entry which is preliminary data.</text>
</comment>
<accession>A0A915Z836</accession>
<reference evidence="1" key="1">
    <citation type="submission" date="2020-05" db="EMBL/GenBank/DDBJ databases">
        <authorList>
            <person name="Rincon C."/>
            <person name="Sanders R I."/>
            <person name="Robbins C."/>
            <person name="Chaturvedi A."/>
        </authorList>
    </citation>
    <scope>NUCLEOTIDE SEQUENCE</scope>
    <source>
        <strain evidence="1">CHB12</strain>
    </source>
</reference>
<sequence length="71" mass="8461">MWDSNPGKRPKAEELYENFRKWFGIFLVKIDYAEKINEILVQEGLIIINNDNMNNRFLIKIHKKPIGNQVD</sequence>
<dbReference type="AlphaFoldDB" id="A0A915Z836"/>
<proteinExistence type="predicted"/>
<dbReference type="EMBL" id="CAGKOT010000020">
    <property type="protein sequence ID" value="CAB5364647.1"/>
    <property type="molecule type" value="Genomic_DNA"/>
</dbReference>
<gene>
    <name evidence="1" type="ORF">CHRIB12_LOCUS10048</name>
</gene>
<evidence type="ECO:0000313" key="2">
    <source>
        <dbReference type="Proteomes" id="UP000684084"/>
    </source>
</evidence>
<protein>
    <submittedName>
        <fullName evidence="1">Uncharacterized protein</fullName>
    </submittedName>
</protein>